<dbReference type="AlphaFoldDB" id="A0A484DKP1"/>
<dbReference type="Proteomes" id="UP000295070">
    <property type="component" value="Chromosome 2"/>
</dbReference>
<organism evidence="2 3">
    <name type="scientific">Perca flavescens</name>
    <name type="common">American yellow perch</name>
    <name type="synonym">Morone flavescens</name>
    <dbReference type="NCBI Taxonomy" id="8167"/>
    <lineage>
        <taxon>Eukaryota</taxon>
        <taxon>Metazoa</taxon>
        <taxon>Chordata</taxon>
        <taxon>Craniata</taxon>
        <taxon>Vertebrata</taxon>
        <taxon>Euteleostomi</taxon>
        <taxon>Actinopterygii</taxon>
        <taxon>Neopterygii</taxon>
        <taxon>Teleostei</taxon>
        <taxon>Neoteleostei</taxon>
        <taxon>Acanthomorphata</taxon>
        <taxon>Eupercaria</taxon>
        <taxon>Perciformes</taxon>
        <taxon>Percoidei</taxon>
        <taxon>Percidae</taxon>
        <taxon>Percinae</taxon>
        <taxon>Perca</taxon>
    </lineage>
</organism>
<evidence type="ECO:0000313" key="3">
    <source>
        <dbReference type="Proteomes" id="UP000295070"/>
    </source>
</evidence>
<feature type="region of interest" description="Disordered" evidence="1">
    <location>
        <begin position="236"/>
        <end position="293"/>
    </location>
</feature>
<proteinExistence type="predicted"/>
<accession>A0A484DKP1</accession>
<feature type="region of interest" description="Disordered" evidence="1">
    <location>
        <begin position="77"/>
        <end position="110"/>
    </location>
</feature>
<feature type="compositionally biased region" description="Basic and acidic residues" evidence="1">
    <location>
        <begin position="284"/>
        <end position="293"/>
    </location>
</feature>
<feature type="compositionally biased region" description="Low complexity" evidence="1">
    <location>
        <begin position="268"/>
        <end position="283"/>
    </location>
</feature>
<evidence type="ECO:0000256" key="1">
    <source>
        <dbReference type="SAM" id="MobiDB-lite"/>
    </source>
</evidence>
<evidence type="ECO:0000313" key="2">
    <source>
        <dbReference type="EMBL" id="TDH15554.1"/>
    </source>
</evidence>
<protein>
    <submittedName>
        <fullName evidence="2">Uncharacterized protein</fullName>
    </submittedName>
</protein>
<feature type="region of interest" description="Disordered" evidence="1">
    <location>
        <begin position="128"/>
        <end position="205"/>
    </location>
</feature>
<gene>
    <name evidence="2" type="ORF">EPR50_G00009930</name>
</gene>
<dbReference type="EMBL" id="SCKG01000002">
    <property type="protein sequence ID" value="TDH15554.1"/>
    <property type="molecule type" value="Genomic_DNA"/>
</dbReference>
<feature type="compositionally biased region" description="Acidic residues" evidence="1">
    <location>
        <begin position="133"/>
        <end position="156"/>
    </location>
</feature>
<reference evidence="2 3" key="1">
    <citation type="submission" date="2019-01" db="EMBL/GenBank/DDBJ databases">
        <title>A chromosome-scale genome assembly of the yellow perch, Perca flavescens.</title>
        <authorList>
            <person name="Feron R."/>
            <person name="Morvezen R."/>
            <person name="Bestin A."/>
            <person name="Haffray P."/>
            <person name="Klopp C."/>
            <person name="Zahm M."/>
            <person name="Cabau C."/>
            <person name="Roques C."/>
            <person name="Donnadieu C."/>
            <person name="Bouchez O."/>
            <person name="Christie M."/>
            <person name="Larson W."/>
            <person name="Guiguen Y."/>
        </authorList>
    </citation>
    <scope>NUCLEOTIDE SEQUENCE [LARGE SCALE GENOMIC DNA]</scope>
    <source>
        <strain evidence="2">YP-PL-M2</strain>
        <tissue evidence="2">Blood</tissue>
    </source>
</reference>
<keyword evidence="3" id="KW-1185">Reference proteome</keyword>
<sequence length="293" mass="32332">MGYIMGYLGMLSGHRSIAINMTKQQVINCESWKNGKQFQVLVDDHKTVSTFGQAAFALNKEEYDWLEFLAKGSCCEPGKKGKSGAASPLKPANTSPRRSGKRWQNPYVALPDKDATFNTRNLRLKALKSAVDHDEDEDKEGEEEEGSTSSSEEEPPYDDHMDSDSAPSEEEMAEWRQQKTLTQKTSKRKLFLWDQQSGPKTPKKCKIVMKKLGTPITKYYMSKTIVSKPLEAPPVELAAGPAPAPPKRPPKTQVAIEETPAMEKSPAAEEGTAAEEGPAAKKGPGTEEPNKDF</sequence>
<comment type="caution">
    <text evidence="2">The sequence shown here is derived from an EMBL/GenBank/DDBJ whole genome shotgun (WGS) entry which is preliminary data.</text>
</comment>
<name>A0A484DKP1_PERFV</name>